<evidence type="ECO:0000256" key="6">
    <source>
        <dbReference type="ARBA" id="ARBA00047597"/>
    </source>
</evidence>
<keyword evidence="7" id="KW-0732">Signal</keyword>
<comment type="similarity">
    <text evidence="1 7">Belongs to the Arg-specific ADP-ribosyltransferase family.</text>
</comment>
<evidence type="ECO:0000256" key="3">
    <source>
        <dbReference type="ARBA" id="ARBA00022679"/>
    </source>
</evidence>
<keyword evidence="9" id="KW-1185">Reference proteome</keyword>
<evidence type="ECO:0000256" key="1">
    <source>
        <dbReference type="ARBA" id="ARBA00009558"/>
    </source>
</evidence>
<dbReference type="GO" id="GO:0003950">
    <property type="term" value="F:NAD+ poly-ADP-ribosyltransferase activity"/>
    <property type="evidence" value="ECO:0007669"/>
    <property type="project" value="TreeGrafter"/>
</dbReference>
<dbReference type="InterPro" id="IPR000768">
    <property type="entry name" value="ART"/>
</dbReference>
<keyword evidence="3 7" id="KW-0808">Transferase</keyword>
<dbReference type="GO" id="GO:0016779">
    <property type="term" value="F:nucleotidyltransferase activity"/>
    <property type="evidence" value="ECO:0007669"/>
    <property type="project" value="UniProtKB-KW"/>
</dbReference>
<dbReference type="PRINTS" id="PR00970">
    <property type="entry name" value="RIBTRNSFRASE"/>
</dbReference>
<reference evidence="8" key="1">
    <citation type="submission" date="2025-08" db="UniProtKB">
        <authorList>
            <consortium name="Ensembl"/>
        </authorList>
    </citation>
    <scope>IDENTIFICATION</scope>
</reference>
<dbReference type="GeneTree" id="ENSGT01030000234601"/>
<dbReference type="PANTHER" id="PTHR10339:SF2">
    <property type="entry name" value="ECTO-ADP-RIBOSYLTRANSFERASE 5"/>
    <property type="match status" value="1"/>
</dbReference>
<dbReference type="GO" id="GO:0106274">
    <property type="term" value="F:NAD+-protein-arginine ADP-ribosyltransferase activity"/>
    <property type="evidence" value="ECO:0007669"/>
    <property type="project" value="UniProtKB-EC"/>
</dbReference>
<dbReference type="InterPro" id="IPR050999">
    <property type="entry name" value="ADP-ribosyltransferase_ARG"/>
</dbReference>
<dbReference type="AlphaFoldDB" id="A0A8C5PAU5"/>
<feature type="signal peptide" evidence="7">
    <location>
        <begin position="1"/>
        <end position="30"/>
    </location>
</feature>
<reference evidence="8" key="2">
    <citation type="submission" date="2025-09" db="UniProtKB">
        <authorList>
            <consortium name="Ensembl"/>
        </authorList>
    </citation>
    <scope>IDENTIFICATION</scope>
</reference>
<accession>A0A8C5PAU5</accession>
<dbReference type="PANTHER" id="PTHR10339">
    <property type="entry name" value="ADP-RIBOSYLTRANSFERASE"/>
    <property type="match status" value="1"/>
</dbReference>
<evidence type="ECO:0000256" key="4">
    <source>
        <dbReference type="ARBA" id="ARBA00022695"/>
    </source>
</evidence>
<evidence type="ECO:0000313" key="8">
    <source>
        <dbReference type="Ensembl" id="ENSLLEP00000010675.1"/>
    </source>
</evidence>
<dbReference type="EC" id="2.4.2.31" evidence="7"/>
<dbReference type="Gene3D" id="3.90.176.10">
    <property type="entry name" value="Toxin ADP-ribosyltransferase, Chain A, domain 1"/>
    <property type="match status" value="1"/>
</dbReference>
<keyword evidence="5 7" id="KW-0521">NADP</keyword>
<dbReference type="OrthoDB" id="423533at2759"/>
<name>A0A8C5PAU5_9ANUR</name>
<protein>
    <recommendedName>
        <fullName evidence="7">NAD(P)(+)--arginine ADP-ribosyltransferase</fullName>
        <ecNumber evidence="7">2.4.2.31</ecNumber>
    </recommendedName>
    <alternativeName>
        <fullName evidence="7">Mono(ADP-ribosyl)transferase</fullName>
    </alternativeName>
</protein>
<evidence type="ECO:0000313" key="9">
    <source>
        <dbReference type="Proteomes" id="UP000694569"/>
    </source>
</evidence>
<organism evidence="8 9">
    <name type="scientific">Leptobrachium leishanense</name>
    <name type="common">Leishan spiny toad</name>
    <dbReference type="NCBI Taxonomy" id="445787"/>
    <lineage>
        <taxon>Eukaryota</taxon>
        <taxon>Metazoa</taxon>
        <taxon>Chordata</taxon>
        <taxon>Craniata</taxon>
        <taxon>Vertebrata</taxon>
        <taxon>Euteleostomi</taxon>
        <taxon>Amphibia</taxon>
        <taxon>Batrachia</taxon>
        <taxon>Anura</taxon>
        <taxon>Pelobatoidea</taxon>
        <taxon>Megophryidae</taxon>
        <taxon>Leptobrachium</taxon>
    </lineage>
</organism>
<sequence>MKDSPFTMGRASFPSLILLLTVIQLRGGEANFDLHPNAFDDQYICCSRSLEAEIMPRLLTKELSVNRKFRDAWGKAEEKWEEFSIFLSYHGVDPAMFNDKYAIALILYSMDDPEVQPVLEQFNADMKRAGLSKREYMDNFHFKALHFYLTKGLQVYSIKHKAKCHVFTTYHIPDNATHIFRFGTFAKVKHATENITLLVSSSNYVYNSSTFQIPYSNETSKIIFPISELFFYVGDTGEHKYISSSGQKCSFYNCAYLPEGKNKSMSCSPESERTDTCSSATRRTVLFQEFSHVFPGFILAINAAFAKLVWAF</sequence>
<dbReference type="SUPFAM" id="SSF56399">
    <property type="entry name" value="ADP-ribosylation"/>
    <property type="match status" value="1"/>
</dbReference>
<keyword evidence="4" id="KW-0548">Nucleotidyltransferase</keyword>
<keyword evidence="7" id="KW-0520">NAD</keyword>
<proteinExistence type="inferred from homology"/>
<evidence type="ECO:0000256" key="2">
    <source>
        <dbReference type="ARBA" id="ARBA00022676"/>
    </source>
</evidence>
<dbReference type="Ensembl" id="ENSLLET00000011090.1">
    <property type="protein sequence ID" value="ENSLLEP00000010675.1"/>
    <property type="gene ID" value="ENSLLEG00000006808.1"/>
</dbReference>
<dbReference type="Proteomes" id="UP000694569">
    <property type="component" value="Unplaced"/>
</dbReference>
<comment type="catalytic activity">
    <reaction evidence="6 7">
        <text>L-arginyl-[protein] + NAD(+) = N(omega)-(ADP-D-ribosyl)-L-arginyl-[protein] + nicotinamide + H(+)</text>
        <dbReference type="Rhea" id="RHEA:19149"/>
        <dbReference type="Rhea" id="RHEA-COMP:10532"/>
        <dbReference type="Rhea" id="RHEA-COMP:15087"/>
        <dbReference type="ChEBI" id="CHEBI:15378"/>
        <dbReference type="ChEBI" id="CHEBI:17154"/>
        <dbReference type="ChEBI" id="CHEBI:29965"/>
        <dbReference type="ChEBI" id="CHEBI:57540"/>
        <dbReference type="ChEBI" id="CHEBI:142554"/>
        <dbReference type="EC" id="2.4.2.31"/>
    </reaction>
</comment>
<evidence type="ECO:0000256" key="7">
    <source>
        <dbReference type="RuleBase" id="RU361228"/>
    </source>
</evidence>
<feature type="chain" id="PRO_5034871232" description="NAD(P)(+)--arginine ADP-ribosyltransferase" evidence="7">
    <location>
        <begin position="31"/>
        <end position="312"/>
    </location>
</feature>
<keyword evidence="2 7" id="KW-0328">Glycosyltransferase</keyword>
<dbReference type="Pfam" id="PF01129">
    <property type="entry name" value="ART"/>
    <property type="match status" value="1"/>
</dbReference>
<evidence type="ECO:0000256" key="5">
    <source>
        <dbReference type="ARBA" id="ARBA00022857"/>
    </source>
</evidence>